<dbReference type="SUPFAM" id="SSF47413">
    <property type="entry name" value="lambda repressor-like DNA-binding domains"/>
    <property type="match status" value="1"/>
</dbReference>
<feature type="domain" description="HTH cro/C1-type" evidence="1">
    <location>
        <begin position="28"/>
        <end position="81"/>
    </location>
</feature>
<organism evidence="2 3">
    <name type="scientific">Streptosporangium canum</name>
    <dbReference type="NCBI Taxonomy" id="324952"/>
    <lineage>
        <taxon>Bacteria</taxon>
        <taxon>Bacillati</taxon>
        <taxon>Actinomycetota</taxon>
        <taxon>Actinomycetes</taxon>
        <taxon>Streptosporangiales</taxon>
        <taxon>Streptosporangiaceae</taxon>
        <taxon>Streptosporangium</taxon>
    </lineage>
</organism>
<dbReference type="Proteomes" id="UP000199111">
    <property type="component" value="Unassembled WGS sequence"/>
</dbReference>
<dbReference type="AlphaFoldDB" id="A0A1I4DE59"/>
<dbReference type="SUPFAM" id="SSF48452">
    <property type="entry name" value="TPR-like"/>
    <property type="match status" value="1"/>
</dbReference>
<reference evidence="3" key="1">
    <citation type="submission" date="2016-10" db="EMBL/GenBank/DDBJ databases">
        <authorList>
            <person name="Varghese N."/>
            <person name="Submissions S."/>
        </authorList>
    </citation>
    <scope>NUCLEOTIDE SEQUENCE [LARGE SCALE GENOMIC DNA]</scope>
    <source>
        <strain evidence="3">CGMCC 4.2126</strain>
    </source>
</reference>
<evidence type="ECO:0000313" key="2">
    <source>
        <dbReference type="EMBL" id="SFK90376.1"/>
    </source>
</evidence>
<dbReference type="EMBL" id="FOQY01000040">
    <property type="protein sequence ID" value="SFK90376.1"/>
    <property type="molecule type" value="Genomic_DNA"/>
</dbReference>
<dbReference type="PROSITE" id="PS50943">
    <property type="entry name" value="HTH_CROC1"/>
    <property type="match status" value="1"/>
</dbReference>
<evidence type="ECO:0000313" key="3">
    <source>
        <dbReference type="Proteomes" id="UP000199111"/>
    </source>
</evidence>
<keyword evidence="3" id="KW-1185">Reference proteome</keyword>
<dbReference type="InterPro" id="IPR001387">
    <property type="entry name" value="Cro/C1-type_HTH"/>
</dbReference>
<dbReference type="GO" id="GO:0003677">
    <property type="term" value="F:DNA binding"/>
    <property type="evidence" value="ECO:0007669"/>
    <property type="project" value="InterPro"/>
</dbReference>
<dbReference type="InterPro" id="IPR010982">
    <property type="entry name" value="Lambda_DNA-bd_dom_sf"/>
</dbReference>
<dbReference type="CDD" id="cd00093">
    <property type="entry name" value="HTH_XRE"/>
    <property type="match status" value="1"/>
</dbReference>
<dbReference type="Gene3D" id="1.25.40.10">
    <property type="entry name" value="Tetratricopeptide repeat domain"/>
    <property type="match status" value="2"/>
</dbReference>
<dbReference type="SMART" id="SM00530">
    <property type="entry name" value="HTH_XRE"/>
    <property type="match status" value="1"/>
</dbReference>
<dbReference type="Gene3D" id="1.10.260.40">
    <property type="entry name" value="lambda repressor-like DNA-binding domains"/>
    <property type="match status" value="1"/>
</dbReference>
<sequence>MIHIKGGFASCAASRESDVSSTNVGGRLQALRKQRGMTIAQVAEPGLREEDVAAIEDGMRDASAPEIRILADRLGCSPAELGHGITDRYVAALHARVAQAETALRQGRVEEAGQELARLIAEPALRHLPDLCRRVGYGYALALEAAGNRPAAIEQLTVALDEACSDHAETTAALAGVEAQLREQRISIALALCRCHREVGDLPSAVRVGEEALEREVPSGWTDRLVELASTLLGAYVERGDRERMAQFATDLLEEADRIGSPRAIAAASWNSAVVARILDDPLEADLLSNRALRLQAELDDGLAMGRLRMCMAQYALRHGPQDVERIGQMLTDAHAELVAASAHPGDIVSCRLAMARLDLLREEPQVALERTLSAVEQAAGMVGPVAVEAHELLAEVYRALGRLEKAALAQTGAAQALERMTALRPASAAWMVVADLHGDAGRPEQGRAALEQALMCAAL</sequence>
<proteinExistence type="predicted"/>
<evidence type="ECO:0000259" key="1">
    <source>
        <dbReference type="PROSITE" id="PS50943"/>
    </source>
</evidence>
<gene>
    <name evidence="2" type="ORF">SAMN05216275_14046</name>
</gene>
<name>A0A1I4DE59_9ACTN</name>
<dbReference type="InterPro" id="IPR011990">
    <property type="entry name" value="TPR-like_helical_dom_sf"/>
</dbReference>
<protein>
    <recommendedName>
        <fullName evidence="1">HTH cro/C1-type domain-containing protein</fullName>
    </recommendedName>
</protein>
<accession>A0A1I4DE59</accession>